<keyword evidence="10" id="KW-1185">Reference proteome</keyword>
<protein>
    <submittedName>
        <fullName evidence="9">CDP-diacylglycerol--serine O-phosphatidyltransferase</fullName>
        <ecNumber evidence="9">2.7.8.8</ecNumber>
    </submittedName>
</protein>
<dbReference type="AlphaFoldDB" id="A0A9X1ZMJ2"/>
<keyword evidence="5" id="KW-0443">Lipid metabolism</keyword>
<evidence type="ECO:0000256" key="4">
    <source>
        <dbReference type="ARBA" id="ARBA00022737"/>
    </source>
</evidence>
<evidence type="ECO:0000256" key="1">
    <source>
        <dbReference type="ARBA" id="ARBA00010682"/>
    </source>
</evidence>
<evidence type="ECO:0000256" key="6">
    <source>
        <dbReference type="ARBA" id="ARBA00023209"/>
    </source>
</evidence>
<dbReference type="InterPro" id="IPR001736">
    <property type="entry name" value="PLipase_D/transphosphatidylase"/>
</dbReference>
<dbReference type="InterPro" id="IPR025202">
    <property type="entry name" value="PLD-like_dom"/>
</dbReference>
<dbReference type="Pfam" id="PF13091">
    <property type="entry name" value="PLDc_2"/>
    <property type="match status" value="2"/>
</dbReference>
<dbReference type="EMBL" id="JAKIKP010000004">
    <property type="protein sequence ID" value="MCL1142492.1"/>
    <property type="molecule type" value="Genomic_DNA"/>
</dbReference>
<reference evidence="9" key="1">
    <citation type="submission" date="2022-01" db="EMBL/GenBank/DDBJ databases">
        <title>Whole genome-based taxonomy of the Shewanellaceae.</title>
        <authorList>
            <person name="Martin-Rodriguez A.J."/>
        </authorList>
    </citation>
    <scope>NUCLEOTIDE SEQUENCE</scope>
    <source>
        <strain evidence="9">DSM 16422</strain>
    </source>
</reference>
<evidence type="ECO:0000259" key="8">
    <source>
        <dbReference type="SMART" id="SM00155"/>
    </source>
</evidence>
<dbReference type="CDD" id="cd09136">
    <property type="entry name" value="PLDc_PSS_G_neg_2"/>
    <property type="match status" value="1"/>
</dbReference>
<dbReference type="InterPro" id="IPR016270">
    <property type="entry name" value="PGS1"/>
</dbReference>
<dbReference type="EC" id="2.7.8.8" evidence="9"/>
<dbReference type="SMART" id="SM00155">
    <property type="entry name" value="PLDc"/>
    <property type="match status" value="2"/>
</dbReference>
<gene>
    <name evidence="9" type="primary">pssA</name>
    <name evidence="9" type="ORF">L2672_07280</name>
</gene>
<dbReference type="PANTHER" id="PTHR12586">
    <property type="entry name" value="CDP-DIACYLGLYCEROL--SERINE O-PHOSPHATIDYLTRANSFERASE"/>
    <property type="match status" value="1"/>
</dbReference>
<evidence type="ECO:0000256" key="5">
    <source>
        <dbReference type="ARBA" id="ARBA00023098"/>
    </source>
</evidence>
<accession>A0A9X1ZMJ2</accession>
<dbReference type="GO" id="GO:0008444">
    <property type="term" value="F:CDP-diacylglycerol-glycerol-3-phosphate 3-phosphatidyltransferase activity"/>
    <property type="evidence" value="ECO:0007669"/>
    <property type="project" value="InterPro"/>
</dbReference>
<dbReference type="PIRSF" id="PIRSF000850">
    <property type="entry name" value="Phospholipase_D_PSS"/>
    <property type="match status" value="1"/>
</dbReference>
<sequence length="437" mass="49699">MLEKLGGISLAPNALKWLLTPENFKNTLIDQIASAQKSIYIAALYLEDDEAGREVLEALLTAKAKNPQLDVKVLVDYHRARRGLIGQKGDSGNYILYRNAIANADHPIDIIGVPVKSREFLGVLHLKGFIFDDTVIYSGASINNIYLQQADKYRFDRYHQIESAELAHSMRLMIQQYIINDPAVSSLTQPEESEVVAEKHEVRSFKSRLSNAKYEFDSTRIGNRVTPLVGLGKKANVLNNAVLEIVKSAQDHLFICTPYFNPPLALARAINSKLKQGVKIDIVVGDKTANDFYIPPEKDFSTIGTLPYMYEQSLRKFAKRQQWAIESGLLNIHLWKHEHNSYHLKGISCDDKKHLITGSNLNPRAWALDLENGLLLHDESGSWKQSFIDEQSFILTHTERLFHYSQLDSLSVYPQSVKKIMNRIRRLKADFLLKRIL</sequence>
<feature type="domain" description="PLD phosphodiesterase" evidence="8">
    <location>
        <begin position="120"/>
        <end position="146"/>
    </location>
</feature>
<dbReference type="Proteomes" id="UP001139333">
    <property type="component" value="Unassembled WGS sequence"/>
</dbReference>
<keyword evidence="6" id="KW-0594">Phospholipid biosynthesis</keyword>
<name>A0A9X1ZMJ2_9GAMM</name>
<evidence type="ECO:0000313" key="9">
    <source>
        <dbReference type="EMBL" id="MCL1142492.1"/>
    </source>
</evidence>
<proteinExistence type="inferred from homology"/>
<keyword evidence="4" id="KW-0677">Repeat</keyword>
<keyword evidence="2" id="KW-0444">Lipid biosynthesis</keyword>
<dbReference type="Gene3D" id="3.30.870.10">
    <property type="entry name" value="Endonuclease Chain A"/>
    <property type="match status" value="2"/>
</dbReference>
<evidence type="ECO:0000256" key="3">
    <source>
        <dbReference type="ARBA" id="ARBA00022679"/>
    </source>
</evidence>
<dbReference type="SUPFAM" id="SSF56024">
    <property type="entry name" value="Phospholipase D/nuclease"/>
    <property type="match status" value="2"/>
</dbReference>
<evidence type="ECO:0000256" key="2">
    <source>
        <dbReference type="ARBA" id="ARBA00022516"/>
    </source>
</evidence>
<dbReference type="NCBIfam" id="NF006946">
    <property type="entry name" value="PRK09428.1"/>
    <property type="match status" value="1"/>
</dbReference>
<feature type="domain" description="PLD phosphodiesterase" evidence="8">
    <location>
        <begin position="338"/>
        <end position="365"/>
    </location>
</feature>
<dbReference type="GO" id="GO:0032049">
    <property type="term" value="P:cardiolipin biosynthetic process"/>
    <property type="evidence" value="ECO:0007669"/>
    <property type="project" value="InterPro"/>
</dbReference>
<evidence type="ECO:0000256" key="7">
    <source>
        <dbReference type="ARBA" id="ARBA00023264"/>
    </source>
</evidence>
<comment type="similarity">
    <text evidence="1">Belongs to the CDP-alcohol phosphatidyltransferase class-II family.</text>
</comment>
<dbReference type="GO" id="GO:0003882">
    <property type="term" value="F:CDP-diacylglycerol-serine O-phosphatidyltransferase activity"/>
    <property type="evidence" value="ECO:0007669"/>
    <property type="project" value="UniProtKB-EC"/>
</dbReference>
<dbReference type="PANTHER" id="PTHR12586:SF1">
    <property type="entry name" value="CDP-DIACYLGLYCEROL--GLYCEROL-3-PHOSPHATE 3-PHOSPHATIDYLTRANSFERASE, MITOCHONDRIAL"/>
    <property type="match status" value="1"/>
</dbReference>
<keyword evidence="7" id="KW-1208">Phospholipid metabolism</keyword>
<dbReference type="RefSeq" id="WP_248995176.1">
    <property type="nucleotide sequence ID" value="NZ_JAKIKP010000004.1"/>
</dbReference>
<organism evidence="9 10">
    <name type="scientific">Shewanella gaetbuli</name>
    <dbReference type="NCBI Taxonomy" id="220752"/>
    <lineage>
        <taxon>Bacteria</taxon>
        <taxon>Pseudomonadati</taxon>
        <taxon>Pseudomonadota</taxon>
        <taxon>Gammaproteobacteria</taxon>
        <taxon>Alteromonadales</taxon>
        <taxon>Shewanellaceae</taxon>
        <taxon>Shewanella</taxon>
    </lineage>
</organism>
<dbReference type="GO" id="GO:0005829">
    <property type="term" value="C:cytosol"/>
    <property type="evidence" value="ECO:0007669"/>
    <property type="project" value="TreeGrafter"/>
</dbReference>
<dbReference type="CDD" id="cd09134">
    <property type="entry name" value="PLDc_PSS_G_neg_1"/>
    <property type="match status" value="1"/>
</dbReference>
<evidence type="ECO:0000313" key="10">
    <source>
        <dbReference type="Proteomes" id="UP001139333"/>
    </source>
</evidence>
<comment type="caution">
    <text evidence="9">The sequence shown here is derived from an EMBL/GenBank/DDBJ whole genome shotgun (WGS) entry which is preliminary data.</text>
</comment>
<keyword evidence="3 9" id="KW-0808">Transferase</keyword>